<feature type="compositionally biased region" description="Low complexity" evidence="24">
    <location>
        <begin position="586"/>
        <end position="595"/>
    </location>
</feature>
<keyword evidence="28" id="KW-1185">Reference proteome</keyword>
<comment type="caution">
    <text evidence="27">The sequence shown here is derived from an EMBL/GenBank/DDBJ whole genome shotgun (WGS) entry which is preliminary data.</text>
</comment>
<keyword evidence="11" id="KW-0934">Plastid</keyword>
<keyword evidence="12" id="KW-0479">Metal-binding</keyword>
<comment type="cofactor">
    <cofactor evidence="1">
        <name>siroheme</name>
        <dbReference type="ChEBI" id="CHEBI:60052"/>
    </cofactor>
</comment>
<dbReference type="FunFam" id="3.30.40.10:FF:000638">
    <property type="entry name" value="PHD finger family protein"/>
    <property type="match status" value="1"/>
</dbReference>
<keyword evidence="19" id="KW-0411">Iron-sulfur</keyword>
<dbReference type="InterPro" id="IPR011787">
    <property type="entry name" value="SiR_ferredoxin-dep"/>
</dbReference>
<dbReference type="Gene3D" id="3.30.40.10">
    <property type="entry name" value="Zinc/RING finger domain, C3HC4 (zinc finger)"/>
    <property type="match status" value="2"/>
</dbReference>
<evidence type="ECO:0000313" key="28">
    <source>
        <dbReference type="Proteomes" id="UP000734854"/>
    </source>
</evidence>
<feature type="domain" description="PHD-type" evidence="25">
    <location>
        <begin position="166"/>
        <end position="224"/>
    </location>
</feature>
<proteinExistence type="inferred from homology"/>
<feature type="region of interest" description="Disordered" evidence="24">
    <location>
        <begin position="580"/>
        <end position="737"/>
    </location>
</feature>
<evidence type="ECO:0000256" key="2">
    <source>
        <dbReference type="ARBA" id="ARBA00001966"/>
    </source>
</evidence>
<dbReference type="InterPro" id="IPR019787">
    <property type="entry name" value="Znf_PHD-finger"/>
</dbReference>
<keyword evidence="8" id="KW-0004">4Fe-4S</keyword>
<evidence type="ECO:0000256" key="8">
    <source>
        <dbReference type="ARBA" id="ARBA00022485"/>
    </source>
</evidence>
<reference evidence="27 28" key="1">
    <citation type="submission" date="2020-08" db="EMBL/GenBank/DDBJ databases">
        <title>Plant Genome Project.</title>
        <authorList>
            <person name="Zhang R.-G."/>
        </authorList>
    </citation>
    <scope>NUCLEOTIDE SEQUENCE [LARGE SCALE GENOMIC DNA]</scope>
    <source>
        <tissue evidence="27">Rhizome</tissue>
    </source>
</reference>
<evidence type="ECO:0000256" key="17">
    <source>
        <dbReference type="ARBA" id="ARBA00023002"/>
    </source>
</evidence>
<dbReference type="EC" id="1.8.7.1" evidence="7"/>
<evidence type="ECO:0000256" key="7">
    <source>
        <dbReference type="ARBA" id="ARBA00012353"/>
    </source>
</evidence>
<keyword evidence="15" id="KW-0862">Zinc</keyword>
<dbReference type="NCBIfam" id="NF010029">
    <property type="entry name" value="PRK13504.1"/>
    <property type="match status" value="1"/>
</dbReference>
<dbReference type="PANTHER" id="PTHR11493">
    <property type="entry name" value="SULFITE REDUCTASE [NADPH] SUBUNIT BETA-RELATED"/>
    <property type="match status" value="1"/>
</dbReference>
<dbReference type="GO" id="GO:0051539">
    <property type="term" value="F:4 iron, 4 sulfur cluster binding"/>
    <property type="evidence" value="ECO:0007669"/>
    <property type="project" value="UniProtKB-KW"/>
</dbReference>
<dbReference type="Gene3D" id="3.30.413.10">
    <property type="entry name" value="Sulfite Reductase Hemoprotein, domain 1"/>
    <property type="match status" value="2"/>
</dbReference>
<evidence type="ECO:0000256" key="24">
    <source>
        <dbReference type="SAM" id="MobiDB-lite"/>
    </source>
</evidence>
<dbReference type="InterPro" id="IPR013083">
    <property type="entry name" value="Znf_RING/FYVE/PHD"/>
</dbReference>
<dbReference type="InterPro" id="IPR005117">
    <property type="entry name" value="NiRdtase/SiRdtase_haem-b_fer"/>
</dbReference>
<evidence type="ECO:0000256" key="1">
    <source>
        <dbReference type="ARBA" id="ARBA00001929"/>
    </source>
</evidence>
<dbReference type="GO" id="GO:0000103">
    <property type="term" value="P:sulfate assimilation"/>
    <property type="evidence" value="ECO:0007669"/>
    <property type="project" value="TreeGrafter"/>
</dbReference>
<dbReference type="Proteomes" id="UP000734854">
    <property type="component" value="Unassembled WGS sequence"/>
</dbReference>
<dbReference type="PROSITE" id="PS50089">
    <property type="entry name" value="ZF_RING_2"/>
    <property type="match status" value="1"/>
</dbReference>
<dbReference type="PROSITE" id="PS50016">
    <property type="entry name" value="ZF_PHD_2"/>
    <property type="match status" value="1"/>
</dbReference>
<gene>
    <name evidence="27" type="ORF">ZIOFF_069207</name>
</gene>
<evidence type="ECO:0000256" key="11">
    <source>
        <dbReference type="ARBA" id="ARBA00022640"/>
    </source>
</evidence>
<dbReference type="GO" id="GO:0020037">
    <property type="term" value="F:heme binding"/>
    <property type="evidence" value="ECO:0007669"/>
    <property type="project" value="InterPro"/>
</dbReference>
<evidence type="ECO:0000256" key="13">
    <source>
        <dbReference type="ARBA" id="ARBA00022771"/>
    </source>
</evidence>
<keyword evidence="18" id="KW-0408">Iron</keyword>
<dbReference type="PRINTS" id="PR00397">
    <property type="entry name" value="SIROHAEM"/>
</dbReference>
<dbReference type="InterPro" id="IPR019786">
    <property type="entry name" value="Zinc_finger_PHD-type_CS"/>
</dbReference>
<comment type="subunit">
    <text evidence="21">Monomer. Interacts with ferredoxin.</text>
</comment>
<name>A0A8J5CVQ4_ZINOF</name>
<evidence type="ECO:0000256" key="21">
    <source>
        <dbReference type="ARBA" id="ARBA00046513"/>
    </source>
</evidence>
<dbReference type="SUPFAM" id="SSF55124">
    <property type="entry name" value="Nitrite/Sulfite reductase N-terminal domain-like"/>
    <property type="match status" value="2"/>
</dbReference>
<dbReference type="Gene3D" id="3.90.480.10">
    <property type="entry name" value="Sulfite Reductase Hemoprotein,Domain 2"/>
    <property type="match status" value="1"/>
</dbReference>
<evidence type="ECO:0000256" key="19">
    <source>
        <dbReference type="ARBA" id="ARBA00023014"/>
    </source>
</evidence>
<dbReference type="PROSITE" id="PS00365">
    <property type="entry name" value="NIR_SIR"/>
    <property type="match status" value="1"/>
</dbReference>
<comment type="subcellular location">
    <subcellularLocation>
        <location evidence="5">Plastid</location>
        <location evidence="5">Chloroplast stroma</location>
        <location evidence="5">Chloroplast nucleoid</location>
    </subcellularLocation>
</comment>
<feature type="compositionally biased region" description="Basic and acidic residues" evidence="24">
    <location>
        <begin position="610"/>
        <end position="625"/>
    </location>
</feature>
<keyword evidence="16" id="KW-0809">Transit peptide</keyword>
<accession>A0A8J5CVQ4</accession>
<evidence type="ECO:0000256" key="14">
    <source>
        <dbReference type="ARBA" id="ARBA00022784"/>
    </source>
</evidence>
<dbReference type="EMBL" id="JACMSC010000020">
    <property type="protein sequence ID" value="KAG6471761.1"/>
    <property type="molecule type" value="Genomic_DNA"/>
</dbReference>
<evidence type="ECO:0000256" key="22">
    <source>
        <dbReference type="ARBA" id="ARBA00049518"/>
    </source>
</evidence>
<organism evidence="27 28">
    <name type="scientific">Zingiber officinale</name>
    <name type="common">Ginger</name>
    <name type="synonym">Amomum zingiber</name>
    <dbReference type="NCBI Taxonomy" id="94328"/>
    <lineage>
        <taxon>Eukaryota</taxon>
        <taxon>Viridiplantae</taxon>
        <taxon>Streptophyta</taxon>
        <taxon>Embryophyta</taxon>
        <taxon>Tracheophyta</taxon>
        <taxon>Spermatophyta</taxon>
        <taxon>Magnoliopsida</taxon>
        <taxon>Liliopsida</taxon>
        <taxon>Zingiberales</taxon>
        <taxon>Zingiberaceae</taxon>
        <taxon>Zingiber</taxon>
    </lineage>
</organism>
<evidence type="ECO:0000256" key="9">
    <source>
        <dbReference type="ARBA" id="ARBA00022528"/>
    </source>
</evidence>
<evidence type="ECO:0000256" key="5">
    <source>
        <dbReference type="ARBA" id="ARBA00004595"/>
    </source>
</evidence>
<feature type="compositionally biased region" description="Polar residues" evidence="24">
    <location>
        <begin position="626"/>
        <end position="650"/>
    </location>
</feature>
<evidence type="ECO:0000256" key="4">
    <source>
        <dbReference type="ARBA" id="ARBA00003329"/>
    </source>
</evidence>
<dbReference type="Pfam" id="PF01077">
    <property type="entry name" value="NIR_SIR"/>
    <property type="match status" value="2"/>
</dbReference>
<comment type="function">
    <text evidence="3">DNA-binding protein that binds to both double-stranded and single-stranded DNA without significant sequence specificity to reversibly repress the transcriptional activity of chloroplast nucleoids by promoting DNA compaction and possibly regulate DNA replication.</text>
</comment>
<dbReference type="InterPro" id="IPR045169">
    <property type="entry name" value="NO2/SO3_Rdtase_4Fe4S_prot"/>
</dbReference>
<dbReference type="GO" id="GO:0009337">
    <property type="term" value="C:sulfite reductase complex (NADPH)"/>
    <property type="evidence" value="ECO:0007669"/>
    <property type="project" value="TreeGrafter"/>
</dbReference>
<dbReference type="FunFam" id="3.90.480.10:FF:000001">
    <property type="entry name" value="Sulfite reductase [ferredoxin], chloroplastic"/>
    <property type="match status" value="1"/>
</dbReference>
<dbReference type="InterPro" id="IPR036136">
    <property type="entry name" value="Nit/Sulf_reduc_fer-like_dom_sf"/>
</dbReference>
<evidence type="ECO:0000256" key="10">
    <source>
        <dbReference type="ARBA" id="ARBA00022617"/>
    </source>
</evidence>
<dbReference type="InterPro" id="IPR006067">
    <property type="entry name" value="NO2/SO3_Rdtase_4Fe4S_dom"/>
</dbReference>
<feature type="compositionally biased region" description="Low complexity" evidence="24">
    <location>
        <begin position="724"/>
        <end position="735"/>
    </location>
</feature>
<comment type="function">
    <text evidence="4">Essential protein with sulfite reductase activity required in assimilatory sulfate reduction pathway during both primary and secondary metabolism and thus involved in development and growth.</text>
</comment>
<dbReference type="FunFam" id="3.30.413.10:FF:000008">
    <property type="entry name" value="Sulfite reductase [ferredoxin], chloroplastic"/>
    <property type="match status" value="1"/>
</dbReference>
<keyword evidence="10" id="KW-0349">Heme</keyword>
<dbReference type="SUPFAM" id="SSF57903">
    <property type="entry name" value="FYVE/PHD zinc finger"/>
    <property type="match status" value="2"/>
</dbReference>
<dbReference type="PANTHER" id="PTHR11493:SF47">
    <property type="entry name" value="SULFITE REDUCTASE [NADPH] SUBUNIT BETA"/>
    <property type="match status" value="1"/>
</dbReference>
<keyword evidence="9" id="KW-0150">Chloroplast</keyword>
<dbReference type="GO" id="GO:0003677">
    <property type="term" value="F:DNA binding"/>
    <property type="evidence" value="ECO:0007669"/>
    <property type="project" value="UniProtKB-KW"/>
</dbReference>
<dbReference type="InterPro" id="IPR006066">
    <property type="entry name" value="NO2/SO3_Rdtase_FeS/sirohaem_BS"/>
</dbReference>
<dbReference type="SUPFAM" id="SSF56014">
    <property type="entry name" value="Nitrite and sulphite reductase 4Fe-4S domain-like"/>
    <property type="match status" value="2"/>
</dbReference>
<dbReference type="Pfam" id="PF00628">
    <property type="entry name" value="PHD"/>
    <property type="match status" value="1"/>
</dbReference>
<dbReference type="GO" id="GO:0042644">
    <property type="term" value="C:chloroplast nucleoid"/>
    <property type="evidence" value="ECO:0007669"/>
    <property type="project" value="UniProtKB-SubCell"/>
</dbReference>
<evidence type="ECO:0000256" key="3">
    <source>
        <dbReference type="ARBA" id="ARBA00002010"/>
    </source>
</evidence>
<keyword evidence="14" id="KW-0883">Thioether bond</keyword>
<keyword evidence="20" id="KW-0238">DNA-binding</keyword>
<sequence length="1612" mass="180345">MAFHIACPLTCRRICDCDLGFDSAPRREALAAEIDALEEFLRDPWAVRPAAEEEEVEEEEEEGEKGVVQVWAPRVAPPAVAAPSVAADDAGAGDEVKRAVLQRQALAASLAAEDYVRRLETGGAAVSCRSELGMIDFVRLLLLYQEAPAEAANNLDGEYQGNSAVKVMCRVCFSGEHEGTEKALKMLSCKSCNKKYHRSCLKTLSEHRDLFDWSSWSCPACRICEICRRTGDPNKLMYCKRCDGAYHCYCQRPPHKNVGRGPYLCPKHTRCHSCGSSVPGSGPSTRWFLGYTCCDACGRLFVKGNYCPICLKGLSVLLSMMLLQPIAIVEKKIMRDKKGSTEILKLYRWFAVMFVKDGSTAYVMASDNKSDEKYQEFQADQNLQYQCAACRGDCYQVTNIDDAVKELWKRRDIVDCDLIASLREAAGLPSKEEINSNFPYLDNEQIGPILHKNDGIKSLKFSLKGINDKFSKEHEKIVSNKMQAKKMGYQIKLNGKTEDPKLEGQNELTSLERSLRNQNVSEINSFINGGSDIISSSALPKLKIKSSKSQGLRFKECSAKSTIEMETTRSTKLVIHISSKNKIPASSSPRSETSSCHMDQDLITNFGGDDAIKHKVTDSEDDHNHTVQQDTTDGNADNHLRSSNPGSKENSPAKRAKVNENLQKINGGFPDECQLNARKHDPSMGKKRNERSLSSENETIEQSEDIIQKSKRRDISNKSEKGHSGTSLSKFTSSSCPDTKPFLKLKFKSPYFEQKSSWAPTGDEDNSVKGQRSTRKRPSTDKNGWMGNEKLSKLHLGIVKWVIDVSQGVTSSSSSSLSLFLVKHAHPWRSVIQEPPDASNCSRIIGSSQLTVWLFSHLETAGAAPLVRSLVGLASPIRSCFRTRFEPSIAVHGGLDAGGGRGIENPHPGIPGAPIVRIGSSREGSRSFSNRTLFEVFLRYQSRLHESFHISNRLVHFFEILLLRHPGPTSRIKPDNTEVKRSKVELFKEQSNFLRFPLNEELRSEAPNINEAATQLIKFHGSYQQTNRDERGAKSYQFMLRTKNPCGKVPNKLYLVMDDLADEFGIGTLRLTTRQTFQLHGILKKNLQTVMSTIIKNMGSTLGACGDLNRNVLAPAAPFVKKEYVFAQVTAENIAALLTPQSGAYYDLWVNGGKILSAEHPEVVKARNDNSHGTNFTDSPEPIYGSQFLPRKFKIAVTVPTDNSVDILTNDIGVVLVSSDDGEPQGFNIYVGGGMGRTHRVGTTFPRLGEPLGFVAKEDILYAIKAIVVTQRENGRRDDRKYSRMKYLISTWGIEKFRSVVEHYYGKKFEKFRELPEWEFKSYLGWHEQGDGAMFCGLHIDNGRIGGKMKQTLREIIEKYKLNVRITPNQNLILCDIRRSWRRPITTALAQAGLLLPRYVDPLNITSMACPALPLCPLAITEAERGIPEILKRVRAVFDKVGLKYNESVVIRVTGCPNGCARPYMAELGLVGDGPNSYQVIEFEILLHLQIWLGGAPNQTTLAKSFMDKVKVHDLEKVFEPLFYYWKTKRLRGESFGNFSVRMGFEKLQKLVERWEGPVEPASRFNLKLFADRQTFEAMAELAKQQNKSAHQLAMEVIRNYVAAQGNESDGH</sequence>
<dbReference type="Pfam" id="PF03460">
    <property type="entry name" value="NIR_SIR_ferr"/>
    <property type="match status" value="2"/>
</dbReference>
<evidence type="ECO:0000256" key="6">
    <source>
        <dbReference type="ARBA" id="ARBA00010429"/>
    </source>
</evidence>
<protein>
    <recommendedName>
        <fullName evidence="7">assimilatory sulfite reductase (ferredoxin)</fullName>
        <ecNumber evidence="7">1.8.7.1</ecNumber>
    </recommendedName>
</protein>
<comment type="cofactor">
    <cofactor evidence="2">
        <name>[4Fe-4S] cluster</name>
        <dbReference type="ChEBI" id="CHEBI:49883"/>
    </cofactor>
</comment>
<comment type="catalytic activity">
    <reaction evidence="22">
        <text>hydrogen sulfide + 6 oxidized [2Fe-2S]-[ferredoxin] + 3 H2O = sulfite + 6 reduced [2Fe-2S]-[ferredoxin] + 7 H(+)</text>
        <dbReference type="Rhea" id="RHEA:23132"/>
        <dbReference type="Rhea" id="RHEA-COMP:10000"/>
        <dbReference type="Rhea" id="RHEA-COMP:10001"/>
        <dbReference type="ChEBI" id="CHEBI:15377"/>
        <dbReference type="ChEBI" id="CHEBI:15378"/>
        <dbReference type="ChEBI" id="CHEBI:17359"/>
        <dbReference type="ChEBI" id="CHEBI:29919"/>
        <dbReference type="ChEBI" id="CHEBI:33737"/>
        <dbReference type="ChEBI" id="CHEBI:33738"/>
        <dbReference type="EC" id="1.8.7.1"/>
    </reaction>
</comment>
<dbReference type="GO" id="GO:0050311">
    <property type="term" value="F:sulfite reductase (ferredoxin) activity"/>
    <property type="evidence" value="ECO:0007669"/>
    <property type="project" value="UniProtKB-EC"/>
</dbReference>
<dbReference type="InterPro" id="IPR045854">
    <property type="entry name" value="NO2/SO3_Rdtase_4Fe4S_sf"/>
</dbReference>
<evidence type="ECO:0000256" key="18">
    <source>
        <dbReference type="ARBA" id="ARBA00023004"/>
    </source>
</evidence>
<evidence type="ECO:0000259" key="25">
    <source>
        <dbReference type="PROSITE" id="PS50016"/>
    </source>
</evidence>
<dbReference type="SMART" id="SM00249">
    <property type="entry name" value="PHD"/>
    <property type="match status" value="2"/>
</dbReference>
<evidence type="ECO:0000256" key="23">
    <source>
        <dbReference type="PROSITE-ProRule" id="PRU00175"/>
    </source>
</evidence>
<keyword evidence="17" id="KW-0560">Oxidoreductase</keyword>
<evidence type="ECO:0000313" key="27">
    <source>
        <dbReference type="EMBL" id="KAG6471761.1"/>
    </source>
</evidence>
<feature type="region of interest" description="Disordered" evidence="24">
    <location>
        <begin position="756"/>
        <end position="787"/>
    </location>
</feature>
<dbReference type="InterPro" id="IPR001965">
    <property type="entry name" value="Znf_PHD"/>
</dbReference>
<dbReference type="PROSITE" id="PS01359">
    <property type="entry name" value="ZF_PHD_1"/>
    <property type="match status" value="1"/>
</dbReference>
<feature type="compositionally biased region" description="Basic and acidic residues" evidence="24">
    <location>
        <begin position="713"/>
        <end position="723"/>
    </location>
</feature>
<evidence type="ECO:0000256" key="12">
    <source>
        <dbReference type="ARBA" id="ARBA00022723"/>
    </source>
</evidence>
<comment type="similarity">
    <text evidence="6">Belongs to the nitrite and sulfite reductase 4Fe-4S domain family.</text>
</comment>
<keyword evidence="13 23" id="KW-0863">Zinc-finger</keyword>
<dbReference type="InterPro" id="IPR011011">
    <property type="entry name" value="Znf_FYVE_PHD"/>
</dbReference>
<evidence type="ECO:0000259" key="26">
    <source>
        <dbReference type="PROSITE" id="PS50089"/>
    </source>
</evidence>
<evidence type="ECO:0000256" key="20">
    <source>
        <dbReference type="ARBA" id="ARBA00023125"/>
    </source>
</evidence>
<dbReference type="InterPro" id="IPR001841">
    <property type="entry name" value="Znf_RING"/>
</dbReference>
<dbReference type="GO" id="GO:0016002">
    <property type="term" value="F:sulfite reductase activity"/>
    <property type="evidence" value="ECO:0007669"/>
    <property type="project" value="TreeGrafter"/>
</dbReference>
<evidence type="ECO:0000256" key="15">
    <source>
        <dbReference type="ARBA" id="ARBA00022833"/>
    </source>
</evidence>
<dbReference type="NCBIfam" id="TIGR02042">
    <property type="entry name" value="sir"/>
    <property type="match status" value="1"/>
</dbReference>
<feature type="domain" description="RING-type" evidence="26">
    <location>
        <begin position="169"/>
        <end position="222"/>
    </location>
</feature>
<evidence type="ECO:0000256" key="16">
    <source>
        <dbReference type="ARBA" id="ARBA00022946"/>
    </source>
</evidence>
<dbReference type="GO" id="GO:0008270">
    <property type="term" value="F:zinc ion binding"/>
    <property type="evidence" value="ECO:0007669"/>
    <property type="project" value="UniProtKB-KW"/>
</dbReference>
<dbReference type="FunFam" id="3.30.413.10:FF:000014">
    <property type="entry name" value="Sulfite reductase [ferredoxin], chloroplastic"/>
    <property type="match status" value="1"/>
</dbReference>